<proteinExistence type="predicted"/>
<dbReference type="AlphaFoldDB" id="A0A835GTH3"/>
<organism evidence="2 3">
    <name type="scientific">Spodoptera exigua</name>
    <name type="common">Beet armyworm</name>
    <name type="synonym">Noctua fulgens</name>
    <dbReference type="NCBI Taxonomy" id="7107"/>
    <lineage>
        <taxon>Eukaryota</taxon>
        <taxon>Metazoa</taxon>
        <taxon>Ecdysozoa</taxon>
        <taxon>Arthropoda</taxon>
        <taxon>Hexapoda</taxon>
        <taxon>Insecta</taxon>
        <taxon>Pterygota</taxon>
        <taxon>Neoptera</taxon>
        <taxon>Endopterygota</taxon>
        <taxon>Lepidoptera</taxon>
        <taxon>Glossata</taxon>
        <taxon>Ditrysia</taxon>
        <taxon>Noctuoidea</taxon>
        <taxon>Noctuidae</taxon>
        <taxon>Amphipyrinae</taxon>
        <taxon>Spodoptera</taxon>
    </lineage>
</organism>
<comment type="caution">
    <text evidence="2">The sequence shown here is derived from an EMBL/GenBank/DDBJ whole genome shotgun (WGS) entry which is preliminary data.</text>
</comment>
<feature type="signal peptide" evidence="1">
    <location>
        <begin position="1"/>
        <end position="16"/>
    </location>
</feature>
<keyword evidence="3" id="KW-1185">Reference proteome</keyword>
<evidence type="ECO:0000313" key="2">
    <source>
        <dbReference type="EMBL" id="KAF9424557.1"/>
    </source>
</evidence>
<dbReference type="EMBL" id="JACKWZ010000002">
    <property type="protein sequence ID" value="KAF9424557.1"/>
    <property type="molecule type" value="Genomic_DNA"/>
</dbReference>
<dbReference type="Proteomes" id="UP000648187">
    <property type="component" value="Unassembled WGS sequence"/>
</dbReference>
<evidence type="ECO:0000256" key="1">
    <source>
        <dbReference type="SAM" id="SignalP"/>
    </source>
</evidence>
<feature type="chain" id="PRO_5032765026" evidence="1">
    <location>
        <begin position="17"/>
        <end position="132"/>
    </location>
</feature>
<accession>A0A835GTH3</accession>
<reference evidence="2" key="1">
    <citation type="submission" date="2020-08" db="EMBL/GenBank/DDBJ databases">
        <title>Spodoptera exigua strain:BAW_Kor-Di-RS1 Genome sequencing and assembly.</title>
        <authorList>
            <person name="Kim J."/>
            <person name="Nam H.Y."/>
            <person name="Kwon M."/>
            <person name="Choi J.H."/>
            <person name="Cho S.R."/>
            <person name="Kim G.-H."/>
        </authorList>
    </citation>
    <scope>NUCLEOTIDE SEQUENCE</scope>
    <source>
        <strain evidence="2">BAW_Kor-Di-RS1</strain>
        <tissue evidence="2">Whole-body</tissue>
    </source>
</reference>
<sequence>MKTFAVFAVVIVSCFAQRSPYAGRLPIGYPYIEPSTAAPTTAGSGLGNRFGDEVGTSTTIRLPLEALGDVELVRRLSKLPVEHQPFWLLNWKALEENRKRPQTYPQRGNGFIDDTFNSNSLLLNNNQRFEKK</sequence>
<protein>
    <submittedName>
        <fullName evidence="2">Uncharacterized protein</fullName>
    </submittedName>
</protein>
<evidence type="ECO:0000313" key="3">
    <source>
        <dbReference type="Proteomes" id="UP000648187"/>
    </source>
</evidence>
<gene>
    <name evidence="2" type="ORF">HW555_000368</name>
</gene>
<name>A0A835GTH3_SPOEX</name>
<keyword evidence="1" id="KW-0732">Signal</keyword>